<evidence type="ECO:0008006" key="3">
    <source>
        <dbReference type="Google" id="ProtNLM"/>
    </source>
</evidence>
<dbReference type="VEuPathDB" id="FungiDB:F4678DRAFT_325905"/>
<protein>
    <recommendedName>
        <fullName evidence="3">Fungal N-terminal domain-containing protein</fullName>
    </recommendedName>
</protein>
<sequence>MDPATIVQIVGTAVSLGDVVIKCIAGLRTLRSKYHDAPLIISTIIGQLYMVQAALDQLAKWNRPERDRDPRYQQLAQQIDNSIDCFGPLVTSLEQRLKDFELTNENDITTTQRLAFLWNEQETSDFSVLLDRQVNAFNLLLQAVQCNTLAQQQDLLLREQSQSILQQAKDCSSSIVGVEDCSSFVSENSAGISLAFDFDSVILASKIYQKAGRSHLRQAIKAHNQASPQDKFEEIPGQTYSELVETCRQTFHSDNFPFDNAVRGPVTRRDRPALKVNNMPVIPKSLRMGRRMSHRKTSLEKRNRPAGAWDWESAPKTKVLLIDGSADVYMQYLVDKFLLLVDLGERVERIRIVQSNLVHDSAVTTLKILRGH</sequence>
<proteinExistence type="predicted"/>
<evidence type="ECO:0000313" key="1">
    <source>
        <dbReference type="EMBL" id="KAJ3554268.1"/>
    </source>
</evidence>
<gene>
    <name evidence="1" type="ORF">NPX13_g10659</name>
</gene>
<name>A0A9W8N4C6_9PEZI</name>
<evidence type="ECO:0000313" key="2">
    <source>
        <dbReference type="Proteomes" id="UP001148614"/>
    </source>
</evidence>
<organism evidence="1 2">
    <name type="scientific">Xylaria arbuscula</name>
    <dbReference type="NCBI Taxonomy" id="114810"/>
    <lineage>
        <taxon>Eukaryota</taxon>
        <taxon>Fungi</taxon>
        <taxon>Dikarya</taxon>
        <taxon>Ascomycota</taxon>
        <taxon>Pezizomycotina</taxon>
        <taxon>Sordariomycetes</taxon>
        <taxon>Xylariomycetidae</taxon>
        <taxon>Xylariales</taxon>
        <taxon>Xylariaceae</taxon>
        <taxon>Xylaria</taxon>
    </lineage>
</organism>
<reference evidence="1" key="1">
    <citation type="submission" date="2022-07" db="EMBL/GenBank/DDBJ databases">
        <title>Genome Sequence of Xylaria arbuscula.</title>
        <authorList>
            <person name="Buettner E."/>
        </authorList>
    </citation>
    <scope>NUCLEOTIDE SEQUENCE</scope>
    <source>
        <strain evidence="1">VT107</strain>
    </source>
</reference>
<comment type="caution">
    <text evidence="1">The sequence shown here is derived from an EMBL/GenBank/DDBJ whole genome shotgun (WGS) entry which is preliminary data.</text>
</comment>
<accession>A0A9W8N4C6</accession>
<dbReference type="EMBL" id="JANPWZ010003106">
    <property type="protein sequence ID" value="KAJ3554268.1"/>
    <property type="molecule type" value="Genomic_DNA"/>
</dbReference>
<keyword evidence="2" id="KW-1185">Reference proteome</keyword>
<dbReference type="AlphaFoldDB" id="A0A9W8N4C6"/>
<dbReference type="Proteomes" id="UP001148614">
    <property type="component" value="Unassembled WGS sequence"/>
</dbReference>